<gene>
    <name evidence="1" type="ORF">EDEG_02032</name>
</gene>
<reference evidence="1 2" key="1">
    <citation type="submission" date="2011-08" db="EMBL/GenBank/DDBJ databases">
        <authorList>
            <person name="Liu Z.J."/>
            <person name="Shi F.L."/>
            <person name="Lu J.Q."/>
            <person name="Li M."/>
            <person name="Wang Z.L."/>
        </authorList>
    </citation>
    <scope>NUCLEOTIDE SEQUENCE [LARGE SCALE GENOMIC DNA]</scope>
    <source>
        <strain evidence="1 2">USNM 41457</strain>
    </source>
</reference>
<dbReference type="VEuPathDB" id="MicrosporidiaDB:EDEG_02032"/>
<keyword evidence="2" id="KW-1185">Reference proteome</keyword>
<accession>J9DM21</accession>
<reference evidence="2" key="2">
    <citation type="submission" date="2015-07" db="EMBL/GenBank/DDBJ databases">
        <title>Contrasting host-pathogen interactions and genome evolution in two generalist and specialist microsporidian pathogens of mosquitoes.</title>
        <authorList>
            <consortium name="The Broad Institute Genomics Platform"/>
            <consortium name="The Broad Institute Genome Sequencing Center for Infectious Disease"/>
            <person name="Cuomo C.A."/>
            <person name="Sanscrainte N.D."/>
            <person name="Goldberg J.M."/>
            <person name="Heiman D."/>
            <person name="Young S."/>
            <person name="Zeng Q."/>
            <person name="Becnel J.J."/>
            <person name="Birren B.W."/>
        </authorList>
    </citation>
    <scope>NUCLEOTIDE SEQUENCE [LARGE SCALE GENOMIC DNA]</scope>
    <source>
        <strain evidence="2">USNM 41457</strain>
    </source>
</reference>
<dbReference type="EMBL" id="AFBI03000033">
    <property type="protein sequence ID" value="EJW03635.1"/>
    <property type="molecule type" value="Genomic_DNA"/>
</dbReference>
<comment type="caution">
    <text evidence="1">The sequence shown here is derived from an EMBL/GenBank/DDBJ whole genome shotgun (WGS) entry which is preliminary data.</text>
</comment>
<proteinExistence type="predicted"/>
<dbReference type="Proteomes" id="UP000003163">
    <property type="component" value="Unassembled WGS sequence"/>
</dbReference>
<dbReference type="InParanoid" id="J9DM21"/>
<protein>
    <submittedName>
        <fullName evidence="1">Uncharacterized protein</fullName>
    </submittedName>
</protein>
<dbReference type="HOGENOM" id="CLU_2145810_0_0_1"/>
<name>J9DM21_EDHAE</name>
<evidence type="ECO:0000313" key="1">
    <source>
        <dbReference type="EMBL" id="EJW03635.1"/>
    </source>
</evidence>
<dbReference type="AlphaFoldDB" id="J9DM21"/>
<sequence>MKIQVKKIKKILICEENNIYAFKLDHKFKKNILNSVFLYTLITNTKNEQHRYHLERKKINNFLCELMITGDTNIIAYLELKKSLCHILYFRFILGHSVPQPGFYIKIQILSN</sequence>
<organism evidence="1 2">
    <name type="scientific">Edhazardia aedis (strain USNM 41457)</name>
    <name type="common">Microsporidian parasite</name>
    <dbReference type="NCBI Taxonomy" id="1003232"/>
    <lineage>
        <taxon>Eukaryota</taxon>
        <taxon>Fungi</taxon>
        <taxon>Fungi incertae sedis</taxon>
        <taxon>Microsporidia</taxon>
        <taxon>Edhazardia</taxon>
    </lineage>
</organism>
<evidence type="ECO:0000313" key="2">
    <source>
        <dbReference type="Proteomes" id="UP000003163"/>
    </source>
</evidence>